<evidence type="ECO:0000256" key="8">
    <source>
        <dbReference type="ARBA" id="ARBA00022840"/>
    </source>
</evidence>
<keyword evidence="12 14" id="KW-0961">Cell wall biogenesis/degradation</keyword>
<evidence type="ECO:0000256" key="4">
    <source>
        <dbReference type="ARBA" id="ARBA00022490"/>
    </source>
</evidence>
<keyword evidence="9 14" id="KW-0133">Cell shape</keyword>
<dbReference type="AlphaFoldDB" id="A0A2X4PGC7"/>
<comment type="pathway">
    <text evidence="2 14">Cell wall biogenesis; peptidoglycan biosynthesis.</text>
</comment>
<evidence type="ECO:0000256" key="1">
    <source>
        <dbReference type="ARBA" id="ARBA00004496"/>
    </source>
</evidence>
<dbReference type="Pfam" id="PF02875">
    <property type="entry name" value="Mur_ligase_C"/>
    <property type="match status" value="1"/>
</dbReference>
<keyword evidence="11 14" id="KW-0131">Cell cycle</keyword>
<dbReference type="Gene3D" id="3.90.190.20">
    <property type="entry name" value="Mur ligase, C-terminal domain"/>
    <property type="match status" value="1"/>
</dbReference>
<dbReference type="SUPFAM" id="SSF51984">
    <property type="entry name" value="MurCD N-terminal domain"/>
    <property type="match status" value="1"/>
</dbReference>
<dbReference type="HAMAP" id="MF_00046">
    <property type="entry name" value="MurC"/>
    <property type="match status" value="1"/>
</dbReference>
<feature type="binding site" evidence="14">
    <location>
        <begin position="114"/>
        <end position="120"/>
    </location>
    <ligand>
        <name>ATP</name>
        <dbReference type="ChEBI" id="CHEBI:30616"/>
    </ligand>
</feature>
<keyword evidence="5 14" id="KW-0436">Ligase</keyword>
<dbReference type="RefSeq" id="WP_023939912.1">
    <property type="nucleotide sequence ID" value="NZ_LS483447.1"/>
</dbReference>
<dbReference type="GO" id="GO:0071555">
    <property type="term" value="P:cell wall organization"/>
    <property type="evidence" value="ECO:0007669"/>
    <property type="project" value="UniProtKB-KW"/>
</dbReference>
<dbReference type="InterPro" id="IPR036615">
    <property type="entry name" value="Mur_ligase_C_dom_sf"/>
</dbReference>
<dbReference type="UniPathway" id="UPA00219"/>
<reference evidence="18 19" key="1">
    <citation type="submission" date="2018-06" db="EMBL/GenBank/DDBJ databases">
        <authorList>
            <consortium name="Pathogen Informatics"/>
            <person name="Doyle S."/>
        </authorList>
    </citation>
    <scope>NUCLEOTIDE SEQUENCE [LARGE SCALE GENOMIC DNA]</scope>
    <source>
        <strain evidence="18 19">NCTC12858</strain>
    </source>
</reference>
<name>A0A2X4PGC7_9PORP</name>
<dbReference type="KEGG" id="pcre:NCTC12858_00749"/>
<dbReference type="GO" id="GO:0005737">
    <property type="term" value="C:cytoplasm"/>
    <property type="evidence" value="ECO:0007669"/>
    <property type="project" value="UniProtKB-SubCell"/>
</dbReference>
<dbReference type="SUPFAM" id="SSF53623">
    <property type="entry name" value="MurD-like peptide ligases, catalytic domain"/>
    <property type="match status" value="1"/>
</dbReference>
<keyword evidence="6 14" id="KW-0132">Cell division</keyword>
<gene>
    <name evidence="14 18" type="primary">murC</name>
    <name evidence="18" type="ORF">NCTC12858_00749</name>
</gene>
<dbReference type="GO" id="GO:0051301">
    <property type="term" value="P:cell division"/>
    <property type="evidence" value="ECO:0007669"/>
    <property type="project" value="UniProtKB-KW"/>
</dbReference>
<dbReference type="GO" id="GO:0005524">
    <property type="term" value="F:ATP binding"/>
    <property type="evidence" value="ECO:0007669"/>
    <property type="project" value="UniProtKB-UniRule"/>
</dbReference>
<keyword evidence="4 14" id="KW-0963">Cytoplasm</keyword>
<dbReference type="InterPro" id="IPR036565">
    <property type="entry name" value="Mur-like_cat_sf"/>
</dbReference>
<dbReference type="InterPro" id="IPR004101">
    <property type="entry name" value="Mur_ligase_C"/>
</dbReference>
<evidence type="ECO:0000256" key="11">
    <source>
        <dbReference type="ARBA" id="ARBA00023306"/>
    </source>
</evidence>
<evidence type="ECO:0000256" key="6">
    <source>
        <dbReference type="ARBA" id="ARBA00022618"/>
    </source>
</evidence>
<dbReference type="Gene3D" id="3.40.1190.10">
    <property type="entry name" value="Mur-like, catalytic domain"/>
    <property type="match status" value="1"/>
</dbReference>
<protein>
    <recommendedName>
        <fullName evidence="3 14">UDP-N-acetylmuramate--L-alanine ligase</fullName>
        <ecNumber evidence="3 14">6.3.2.8</ecNumber>
    </recommendedName>
    <alternativeName>
        <fullName evidence="14">UDP-N-acetylmuramoyl-L-alanine synthetase</fullName>
    </alternativeName>
</protein>
<dbReference type="Gene3D" id="3.40.50.720">
    <property type="entry name" value="NAD(P)-binding Rossmann-like Domain"/>
    <property type="match status" value="1"/>
</dbReference>
<sequence length="454" mass="50248">MKRVYFIGIGGIGMSAIARYFSFKGMEVAGYDLTSTPLTDKLKGEGIAVHFEDKPELIPPSFRDVEETLVVYTPAVPPSHQELTYFREGGYKVLKRAEVLGEITRMGKALCVAGTHGKTTTSTLLAHLLRSSEPDCSAFLGGISVNYGSNYLLSPKSDLIVVEADEYDRSFHRLSPYMAIVTSTDPDHLDIYGTPENYIESFKHFVSLIESGGALVMKKGLDLASSVGSDVQVYTYSAQEEADYYASNIRFQDGHLLFDWYAPNGLELRNLDLGVPLRINVENAVAALAVASLNGASMERLRAGIASFRGAQRRFERIVDSSRVVFISDYAHHPAELEASLQSVRELYRGKRILGIFQPHLYSRTADFYREFAKSLSALDEVVLVDIYPAREEPLPGVSSHMIADLLPGEVPVLALDELLPHVRQRNIPDVVIVLGAGDIDREVPHLAEYLRSL</sequence>
<feature type="domain" description="Mur ligase C-terminal" evidence="16">
    <location>
        <begin position="313"/>
        <end position="438"/>
    </location>
</feature>
<evidence type="ECO:0000313" key="19">
    <source>
        <dbReference type="Proteomes" id="UP000249300"/>
    </source>
</evidence>
<evidence type="ECO:0000256" key="7">
    <source>
        <dbReference type="ARBA" id="ARBA00022741"/>
    </source>
</evidence>
<evidence type="ECO:0000256" key="9">
    <source>
        <dbReference type="ARBA" id="ARBA00022960"/>
    </source>
</evidence>
<evidence type="ECO:0000313" key="18">
    <source>
        <dbReference type="EMBL" id="SQH72914.1"/>
    </source>
</evidence>
<feature type="domain" description="Mur ligase central" evidence="17">
    <location>
        <begin position="112"/>
        <end position="291"/>
    </location>
</feature>
<evidence type="ECO:0000256" key="12">
    <source>
        <dbReference type="ARBA" id="ARBA00023316"/>
    </source>
</evidence>
<dbReference type="Pfam" id="PF01225">
    <property type="entry name" value="Mur_ligase"/>
    <property type="match status" value="1"/>
</dbReference>
<proteinExistence type="inferred from homology"/>
<dbReference type="InterPro" id="IPR050061">
    <property type="entry name" value="MurCDEF_pg_biosynth"/>
</dbReference>
<feature type="domain" description="Mur ligase N-terminal catalytic" evidence="15">
    <location>
        <begin position="4"/>
        <end position="105"/>
    </location>
</feature>
<evidence type="ECO:0000259" key="15">
    <source>
        <dbReference type="Pfam" id="PF01225"/>
    </source>
</evidence>
<evidence type="ECO:0000259" key="16">
    <source>
        <dbReference type="Pfam" id="PF02875"/>
    </source>
</evidence>
<dbReference type="Proteomes" id="UP000249300">
    <property type="component" value="Chromosome 1"/>
</dbReference>
<organism evidence="18 19">
    <name type="scientific">Porphyromonas crevioricanis</name>
    <dbReference type="NCBI Taxonomy" id="393921"/>
    <lineage>
        <taxon>Bacteria</taxon>
        <taxon>Pseudomonadati</taxon>
        <taxon>Bacteroidota</taxon>
        <taxon>Bacteroidia</taxon>
        <taxon>Bacteroidales</taxon>
        <taxon>Porphyromonadaceae</taxon>
        <taxon>Porphyromonas</taxon>
    </lineage>
</organism>
<dbReference type="EC" id="6.3.2.8" evidence="3 14"/>
<accession>A0A2X4PGC7</accession>
<comment type="function">
    <text evidence="14">Cell wall formation.</text>
</comment>
<comment type="catalytic activity">
    <reaction evidence="13 14">
        <text>UDP-N-acetyl-alpha-D-muramate + L-alanine + ATP = UDP-N-acetyl-alpha-D-muramoyl-L-alanine + ADP + phosphate + H(+)</text>
        <dbReference type="Rhea" id="RHEA:23372"/>
        <dbReference type="ChEBI" id="CHEBI:15378"/>
        <dbReference type="ChEBI" id="CHEBI:30616"/>
        <dbReference type="ChEBI" id="CHEBI:43474"/>
        <dbReference type="ChEBI" id="CHEBI:57972"/>
        <dbReference type="ChEBI" id="CHEBI:70757"/>
        <dbReference type="ChEBI" id="CHEBI:83898"/>
        <dbReference type="ChEBI" id="CHEBI:456216"/>
        <dbReference type="EC" id="6.3.2.8"/>
    </reaction>
</comment>
<dbReference type="Pfam" id="PF08245">
    <property type="entry name" value="Mur_ligase_M"/>
    <property type="match status" value="1"/>
</dbReference>
<dbReference type="InterPro" id="IPR005758">
    <property type="entry name" value="UDP-N-AcMur_Ala_ligase_MurC"/>
</dbReference>
<comment type="similarity">
    <text evidence="14">Belongs to the MurCDEF family.</text>
</comment>
<dbReference type="SUPFAM" id="SSF53244">
    <property type="entry name" value="MurD-like peptide ligases, peptide-binding domain"/>
    <property type="match status" value="1"/>
</dbReference>
<dbReference type="NCBIfam" id="TIGR01082">
    <property type="entry name" value="murC"/>
    <property type="match status" value="1"/>
</dbReference>
<evidence type="ECO:0000256" key="2">
    <source>
        <dbReference type="ARBA" id="ARBA00004752"/>
    </source>
</evidence>
<evidence type="ECO:0000256" key="10">
    <source>
        <dbReference type="ARBA" id="ARBA00022984"/>
    </source>
</evidence>
<dbReference type="PANTHER" id="PTHR43445:SF3">
    <property type="entry name" value="UDP-N-ACETYLMURAMATE--L-ALANINE LIGASE"/>
    <property type="match status" value="1"/>
</dbReference>
<dbReference type="InterPro" id="IPR000713">
    <property type="entry name" value="Mur_ligase_N"/>
</dbReference>
<dbReference type="EMBL" id="LS483447">
    <property type="protein sequence ID" value="SQH72914.1"/>
    <property type="molecule type" value="Genomic_DNA"/>
</dbReference>
<keyword evidence="8 14" id="KW-0067">ATP-binding</keyword>
<keyword evidence="10 14" id="KW-0573">Peptidoglycan synthesis</keyword>
<comment type="subcellular location">
    <subcellularLocation>
        <location evidence="1 14">Cytoplasm</location>
    </subcellularLocation>
</comment>
<keyword evidence="19" id="KW-1185">Reference proteome</keyword>
<evidence type="ECO:0000256" key="5">
    <source>
        <dbReference type="ARBA" id="ARBA00022598"/>
    </source>
</evidence>
<evidence type="ECO:0000256" key="14">
    <source>
        <dbReference type="HAMAP-Rule" id="MF_00046"/>
    </source>
</evidence>
<dbReference type="PANTHER" id="PTHR43445">
    <property type="entry name" value="UDP-N-ACETYLMURAMATE--L-ALANINE LIGASE-RELATED"/>
    <property type="match status" value="1"/>
</dbReference>
<evidence type="ECO:0000256" key="13">
    <source>
        <dbReference type="ARBA" id="ARBA00047833"/>
    </source>
</evidence>
<keyword evidence="7 14" id="KW-0547">Nucleotide-binding</keyword>
<dbReference type="GO" id="GO:0008360">
    <property type="term" value="P:regulation of cell shape"/>
    <property type="evidence" value="ECO:0007669"/>
    <property type="project" value="UniProtKB-KW"/>
</dbReference>
<dbReference type="InterPro" id="IPR013221">
    <property type="entry name" value="Mur_ligase_cen"/>
</dbReference>
<evidence type="ECO:0000256" key="3">
    <source>
        <dbReference type="ARBA" id="ARBA00012211"/>
    </source>
</evidence>
<dbReference type="GO" id="GO:0008763">
    <property type="term" value="F:UDP-N-acetylmuramate-L-alanine ligase activity"/>
    <property type="evidence" value="ECO:0007669"/>
    <property type="project" value="UniProtKB-UniRule"/>
</dbReference>
<evidence type="ECO:0000259" key="17">
    <source>
        <dbReference type="Pfam" id="PF08245"/>
    </source>
</evidence>
<dbReference type="GO" id="GO:0009252">
    <property type="term" value="P:peptidoglycan biosynthetic process"/>
    <property type="evidence" value="ECO:0007669"/>
    <property type="project" value="UniProtKB-UniRule"/>
</dbReference>